<evidence type="ECO:0000256" key="3">
    <source>
        <dbReference type="ARBA" id="ARBA00022827"/>
    </source>
</evidence>
<dbReference type="Proteomes" id="UP000318578">
    <property type="component" value="Unassembled WGS sequence"/>
</dbReference>
<dbReference type="OrthoDB" id="337830at2"/>
<dbReference type="AlphaFoldDB" id="A0A558AFG0"/>
<reference evidence="6 7" key="1">
    <citation type="submission" date="2019-07" db="EMBL/GenBank/DDBJ databases">
        <title>New species of Amycolatopsis and Streptomyces.</title>
        <authorList>
            <person name="Duangmal K."/>
            <person name="Teo W.F.A."/>
            <person name="Lipun K."/>
        </authorList>
    </citation>
    <scope>NUCLEOTIDE SEQUENCE [LARGE SCALE GENOMIC DNA]</scope>
    <source>
        <strain evidence="6 7">JCM 30562</strain>
    </source>
</reference>
<keyword evidence="3" id="KW-0274">FAD</keyword>
<evidence type="ECO:0000256" key="1">
    <source>
        <dbReference type="ARBA" id="ARBA00001974"/>
    </source>
</evidence>
<feature type="domain" description="FAD-dependent oxidoreductase 2 FAD-binding" evidence="5">
    <location>
        <begin position="14"/>
        <end position="502"/>
    </location>
</feature>
<evidence type="ECO:0000259" key="5">
    <source>
        <dbReference type="Pfam" id="PF00890"/>
    </source>
</evidence>
<dbReference type="NCBIfam" id="NF005513">
    <property type="entry name" value="PRK07121.1-6"/>
    <property type="match status" value="1"/>
</dbReference>
<sequence>MHRSIAVDSQPDYDVVVVGYGAAGAAAAIQAAEQGARVLILDRGYGGGASDLSGGVVYAGGGTRHQRAAGLDDTPDNMFEYLRLETKGVVSEKTLRRFCETSPEMIDWLERQGVEYRGTLCPYKTSYPTDAHYLYFSGNEKAWPYALSAKPAARGHRQVAKGMGSGHAFFEVLRRSAMAKGVAFRPLSRVHELIIEDGTVAGVRFRSMDHEGDAGPRHRKLAQLGVKLSNWVPAVGAHFNGRADKLWQANTAEGEVRAKAVILAAGGFVYNPEMKAQYAGGYAHISPLGTAGDDGTGIRLGVSAGGSTDLMERMTAWRFLSPPSAFLEGVTVGPSGARIANEDLYGATHSDVMIHEHEGRGFLVVDARQWKKARRQVRTQTQPFQLAMAAYLFTAGHIKAASVEALARKIGVPPAALADTVSAYNTGITSGAGDPAHKAPDLCSPVTEGPFYAVDISIKNSPAFPAPGLTLGGLRVDEETGEVLTAKDEPVSGLYAAGRNAVGICSNSYISGLSLADCIFSGRRAGQHAASLRSAEAAV</sequence>
<gene>
    <name evidence="6" type="ORF">FNH06_11760</name>
</gene>
<dbReference type="PANTHER" id="PTHR43400:SF10">
    <property type="entry name" value="3-OXOSTEROID 1-DEHYDROGENASE"/>
    <property type="match status" value="1"/>
</dbReference>
<evidence type="ECO:0000256" key="2">
    <source>
        <dbReference type="ARBA" id="ARBA00022630"/>
    </source>
</evidence>
<comment type="cofactor">
    <cofactor evidence="1">
        <name>FAD</name>
        <dbReference type="ChEBI" id="CHEBI:57692"/>
    </cofactor>
</comment>
<comment type="caution">
    <text evidence="6">The sequence shown here is derived from an EMBL/GenBank/DDBJ whole genome shotgun (WGS) entry which is preliminary data.</text>
</comment>
<dbReference type="Pfam" id="PF00890">
    <property type="entry name" value="FAD_binding_2"/>
    <property type="match status" value="1"/>
</dbReference>
<dbReference type="PANTHER" id="PTHR43400">
    <property type="entry name" value="FUMARATE REDUCTASE"/>
    <property type="match status" value="1"/>
</dbReference>
<keyword evidence="2" id="KW-0285">Flavoprotein</keyword>
<dbReference type="GO" id="GO:0033765">
    <property type="term" value="F:steroid dehydrogenase activity, acting on the CH-CH group of donors"/>
    <property type="evidence" value="ECO:0007669"/>
    <property type="project" value="UniProtKB-ARBA"/>
</dbReference>
<dbReference type="InterPro" id="IPR036188">
    <property type="entry name" value="FAD/NAD-bd_sf"/>
</dbReference>
<dbReference type="InterPro" id="IPR050315">
    <property type="entry name" value="FAD-oxidoreductase_2"/>
</dbReference>
<keyword evidence="4" id="KW-0560">Oxidoreductase</keyword>
<dbReference type="Gene3D" id="3.50.50.60">
    <property type="entry name" value="FAD/NAD(P)-binding domain"/>
    <property type="match status" value="3"/>
</dbReference>
<dbReference type="InterPro" id="IPR003953">
    <property type="entry name" value="FAD-dep_OxRdtase_2_FAD-bd"/>
</dbReference>
<protein>
    <submittedName>
        <fullName evidence="6">FAD-binding protein</fullName>
    </submittedName>
</protein>
<dbReference type="SUPFAM" id="SSF51905">
    <property type="entry name" value="FAD/NAD(P)-binding domain"/>
    <property type="match status" value="1"/>
</dbReference>
<evidence type="ECO:0000256" key="4">
    <source>
        <dbReference type="ARBA" id="ARBA00023002"/>
    </source>
</evidence>
<name>A0A558AFG0_9PSEU</name>
<dbReference type="Gene3D" id="3.90.700.10">
    <property type="entry name" value="Succinate dehydrogenase/fumarate reductase flavoprotein, catalytic domain"/>
    <property type="match status" value="1"/>
</dbReference>
<accession>A0A558AFG0</accession>
<organism evidence="6 7">
    <name type="scientific">Amycolatopsis acidiphila</name>
    <dbReference type="NCBI Taxonomy" id="715473"/>
    <lineage>
        <taxon>Bacteria</taxon>
        <taxon>Bacillati</taxon>
        <taxon>Actinomycetota</taxon>
        <taxon>Actinomycetes</taxon>
        <taxon>Pseudonocardiales</taxon>
        <taxon>Pseudonocardiaceae</taxon>
        <taxon>Amycolatopsis</taxon>
    </lineage>
</organism>
<dbReference type="NCBIfam" id="NF005511">
    <property type="entry name" value="PRK07121.1-4"/>
    <property type="match status" value="1"/>
</dbReference>
<dbReference type="GO" id="GO:0008202">
    <property type="term" value="P:steroid metabolic process"/>
    <property type="evidence" value="ECO:0007669"/>
    <property type="project" value="UniProtKB-ARBA"/>
</dbReference>
<dbReference type="EMBL" id="VJZA01000014">
    <property type="protein sequence ID" value="TVT23001.1"/>
    <property type="molecule type" value="Genomic_DNA"/>
</dbReference>
<dbReference type="PRINTS" id="PR00411">
    <property type="entry name" value="PNDRDTASEI"/>
</dbReference>
<keyword evidence="7" id="KW-1185">Reference proteome</keyword>
<dbReference type="SUPFAM" id="SSF56425">
    <property type="entry name" value="Succinate dehydrogenase/fumarate reductase flavoprotein, catalytic domain"/>
    <property type="match status" value="1"/>
</dbReference>
<dbReference type="RefSeq" id="WP_144637549.1">
    <property type="nucleotide sequence ID" value="NZ_BNAX01000001.1"/>
</dbReference>
<dbReference type="InterPro" id="IPR027477">
    <property type="entry name" value="Succ_DH/fumarate_Rdtase_cat_sf"/>
</dbReference>
<evidence type="ECO:0000313" key="6">
    <source>
        <dbReference type="EMBL" id="TVT23001.1"/>
    </source>
</evidence>
<proteinExistence type="predicted"/>
<evidence type="ECO:0000313" key="7">
    <source>
        <dbReference type="Proteomes" id="UP000318578"/>
    </source>
</evidence>